<keyword evidence="2" id="KW-1185">Reference proteome</keyword>
<reference evidence="2" key="1">
    <citation type="journal article" date="2019" name="Gigascience">
        <title>De novo genome assembly of the endangered Acer yangbiense, a plant species with extremely small populations endemic to Yunnan Province, China.</title>
        <authorList>
            <person name="Yang J."/>
            <person name="Wariss H.M."/>
            <person name="Tao L."/>
            <person name="Zhang R."/>
            <person name="Yun Q."/>
            <person name="Hollingsworth P."/>
            <person name="Dao Z."/>
            <person name="Luo G."/>
            <person name="Guo H."/>
            <person name="Ma Y."/>
            <person name="Sun W."/>
        </authorList>
    </citation>
    <scope>NUCLEOTIDE SEQUENCE [LARGE SCALE GENOMIC DNA]</scope>
    <source>
        <strain evidence="2">cv. Malutang</strain>
    </source>
</reference>
<protein>
    <recommendedName>
        <fullName evidence="3">DUF4283 domain-containing protein</fullName>
    </recommendedName>
</protein>
<evidence type="ECO:0008006" key="3">
    <source>
        <dbReference type="Google" id="ProtNLM"/>
    </source>
</evidence>
<sequence length="324" mass="35610">MGDLYFVTMNANDIVMLCASMSLKEIEGPVRSLKDELKDDGLKKLSLSLVGKVLANKLINHKAFKRVLQRIWKIHNAPLLCMTKRIGQFLGNMIRDVEKIDEGASGDCNGKFLRVWVAIDVEKPLSSSRDIADSASKSDAKQKWFWKQRSHARSGGGLQEAVNLPDFGEVPMKTDMEGVGKGKERLEIKLHADFLGVDDSKSHDKGKSKIVDKTKSFGEADNMNVIKFSSQRKEAHMVNKKWIHIGRKASGSKNLDAVVFDGDESMGIGMGLENSGAEEKSGVANSVILFSSGDLGVGLAQLSSTQIEDEIEILASRLSPAYRK</sequence>
<gene>
    <name evidence="1" type="ORF">EZV62_024607</name>
</gene>
<dbReference type="AlphaFoldDB" id="A0A5C7GWM5"/>
<evidence type="ECO:0000313" key="2">
    <source>
        <dbReference type="Proteomes" id="UP000323000"/>
    </source>
</evidence>
<dbReference type="Proteomes" id="UP000323000">
    <property type="component" value="Chromosome 12"/>
</dbReference>
<proteinExistence type="predicted"/>
<accession>A0A5C7GWM5</accession>
<comment type="caution">
    <text evidence="1">The sequence shown here is derived from an EMBL/GenBank/DDBJ whole genome shotgun (WGS) entry which is preliminary data.</text>
</comment>
<evidence type="ECO:0000313" key="1">
    <source>
        <dbReference type="EMBL" id="TXG48732.1"/>
    </source>
</evidence>
<dbReference type="EMBL" id="VAHF01000012">
    <property type="protein sequence ID" value="TXG48732.1"/>
    <property type="molecule type" value="Genomic_DNA"/>
</dbReference>
<organism evidence="1 2">
    <name type="scientific">Acer yangbiense</name>
    <dbReference type="NCBI Taxonomy" id="1000413"/>
    <lineage>
        <taxon>Eukaryota</taxon>
        <taxon>Viridiplantae</taxon>
        <taxon>Streptophyta</taxon>
        <taxon>Embryophyta</taxon>
        <taxon>Tracheophyta</taxon>
        <taxon>Spermatophyta</taxon>
        <taxon>Magnoliopsida</taxon>
        <taxon>eudicotyledons</taxon>
        <taxon>Gunneridae</taxon>
        <taxon>Pentapetalae</taxon>
        <taxon>rosids</taxon>
        <taxon>malvids</taxon>
        <taxon>Sapindales</taxon>
        <taxon>Sapindaceae</taxon>
        <taxon>Hippocastanoideae</taxon>
        <taxon>Acereae</taxon>
        <taxon>Acer</taxon>
    </lineage>
</organism>
<name>A0A5C7GWM5_9ROSI</name>
<dbReference type="OrthoDB" id="1707487at2759"/>